<protein>
    <submittedName>
        <fullName evidence="1">Uncharacterized protein</fullName>
    </submittedName>
</protein>
<sequence length="99" mass="11391">MITVMDKVSVASVEDFNKLVNIISQVGLFSGESNKQLLPKKKIAEWLQQFVDIDDSSKPFTDTIYEVSHKPDTGLQHIHDFTKQHMEYGDSDFDDLRMK</sequence>
<name>A0ABV3ZDH3_9BACT</name>
<dbReference type="Proteomes" id="UP001560573">
    <property type="component" value="Unassembled WGS sequence"/>
</dbReference>
<gene>
    <name evidence="1" type="ORF">QTN47_07020</name>
</gene>
<reference evidence="1 2" key="1">
    <citation type="submission" date="2023-07" db="EMBL/GenBank/DDBJ databases">
        <authorList>
            <person name="Lian W.-H."/>
        </authorList>
    </citation>
    <scope>NUCLEOTIDE SEQUENCE [LARGE SCALE GENOMIC DNA]</scope>
    <source>
        <strain evidence="1 2">SYSU DXS3180</strain>
    </source>
</reference>
<evidence type="ECO:0000313" key="2">
    <source>
        <dbReference type="Proteomes" id="UP001560573"/>
    </source>
</evidence>
<dbReference type="RefSeq" id="WP_369328643.1">
    <property type="nucleotide sequence ID" value="NZ_JAULBC010000002.1"/>
</dbReference>
<accession>A0ABV3ZDH3</accession>
<proteinExistence type="predicted"/>
<dbReference type="EMBL" id="JAULBC010000002">
    <property type="protein sequence ID" value="MEX6687239.1"/>
    <property type="molecule type" value="Genomic_DNA"/>
</dbReference>
<comment type="caution">
    <text evidence="1">The sequence shown here is derived from an EMBL/GenBank/DDBJ whole genome shotgun (WGS) entry which is preliminary data.</text>
</comment>
<keyword evidence="2" id="KW-1185">Reference proteome</keyword>
<evidence type="ECO:0000313" key="1">
    <source>
        <dbReference type="EMBL" id="MEX6687239.1"/>
    </source>
</evidence>
<organism evidence="1 2">
    <name type="scientific">Danxiaibacter flavus</name>
    <dbReference type="NCBI Taxonomy" id="3049108"/>
    <lineage>
        <taxon>Bacteria</taxon>
        <taxon>Pseudomonadati</taxon>
        <taxon>Bacteroidota</taxon>
        <taxon>Chitinophagia</taxon>
        <taxon>Chitinophagales</taxon>
        <taxon>Chitinophagaceae</taxon>
        <taxon>Danxiaibacter</taxon>
    </lineage>
</organism>